<dbReference type="Pfam" id="PF00535">
    <property type="entry name" value="Glycos_transf_2"/>
    <property type="match status" value="1"/>
</dbReference>
<dbReference type="Gene3D" id="3.90.550.10">
    <property type="entry name" value="Spore Coat Polysaccharide Biosynthesis Protein SpsA, Chain A"/>
    <property type="match status" value="1"/>
</dbReference>
<feature type="domain" description="Glycosyltransferase 2-like" evidence="1">
    <location>
        <begin position="21"/>
        <end position="194"/>
    </location>
</feature>
<gene>
    <name evidence="2" type="ORF">FHX64_002619</name>
</gene>
<dbReference type="Proteomes" id="UP000544222">
    <property type="component" value="Unassembled WGS sequence"/>
</dbReference>
<dbReference type="InterPro" id="IPR050834">
    <property type="entry name" value="Glycosyltransf_2"/>
</dbReference>
<keyword evidence="3" id="KW-1185">Reference proteome</keyword>
<proteinExistence type="predicted"/>
<dbReference type="EMBL" id="JACHYB010000002">
    <property type="protein sequence ID" value="MBB3188421.1"/>
    <property type="molecule type" value="Genomic_DNA"/>
</dbReference>
<dbReference type="PANTHER" id="PTHR43685">
    <property type="entry name" value="GLYCOSYLTRANSFERASE"/>
    <property type="match status" value="1"/>
</dbReference>
<dbReference type="PANTHER" id="PTHR43685:SF11">
    <property type="entry name" value="GLYCOSYLTRANSFERASE TAGX-RELATED"/>
    <property type="match status" value="1"/>
</dbReference>
<dbReference type="CDD" id="cd00761">
    <property type="entry name" value="Glyco_tranf_GTA_type"/>
    <property type="match status" value="1"/>
</dbReference>
<evidence type="ECO:0000313" key="2">
    <source>
        <dbReference type="EMBL" id="MBB3188421.1"/>
    </source>
</evidence>
<dbReference type="InterPro" id="IPR001173">
    <property type="entry name" value="Glyco_trans_2-like"/>
</dbReference>
<dbReference type="InterPro" id="IPR029044">
    <property type="entry name" value="Nucleotide-diphossugar_trans"/>
</dbReference>
<dbReference type="SUPFAM" id="SSF53448">
    <property type="entry name" value="Nucleotide-diphospho-sugar transferases"/>
    <property type="match status" value="1"/>
</dbReference>
<protein>
    <submittedName>
        <fullName evidence="2">Glycosyltransferase involved in cell wall biosynthesis</fullName>
    </submittedName>
</protein>
<organism evidence="2 3">
    <name type="scientific">Microbacter margulisiae</name>
    <dbReference type="NCBI Taxonomy" id="1350067"/>
    <lineage>
        <taxon>Bacteria</taxon>
        <taxon>Pseudomonadati</taxon>
        <taxon>Bacteroidota</taxon>
        <taxon>Bacteroidia</taxon>
        <taxon>Bacteroidales</taxon>
        <taxon>Porphyromonadaceae</taxon>
        <taxon>Microbacter</taxon>
    </lineage>
</organism>
<evidence type="ECO:0000259" key="1">
    <source>
        <dbReference type="Pfam" id="PF00535"/>
    </source>
</evidence>
<comment type="caution">
    <text evidence="2">The sequence shown here is derived from an EMBL/GenBank/DDBJ whole genome shotgun (WGS) entry which is preliminary data.</text>
</comment>
<dbReference type="RefSeq" id="WP_183414167.1">
    <property type="nucleotide sequence ID" value="NZ_JACHYB010000002.1"/>
</dbReference>
<keyword evidence="2" id="KW-0808">Transferase</keyword>
<dbReference type="GO" id="GO:0016740">
    <property type="term" value="F:transferase activity"/>
    <property type="evidence" value="ECO:0007669"/>
    <property type="project" value="UniProtKB-KW"/>
</dbReference>
<sequence>MSITKHKNGVTYPSLLNCMFSVIIPLYNKAAYIEKALKSVLNQSFHEFEVIIVNDGSTDNGVHIVEYFLRSQQQEGNISVKEHVRIINQQNKGVAIARNNGVNAAKYEYIAFLDADDWWHKHYLAEMKQLIDKYPDAALYGSSYYQVKHEQRVKAEIGVNPDFKMGYIDYCKVYAKTLCMPVWTSAAIIRKPIFQEEKGFKPRLKLGEDFDLWIRVALNHKVALLNKPLAFYNHDVDIKTRGVRNTDLYQPEEHYIFNLGYLESKERNNAALKTLLDALRVYVLLPYYLNKPTREAALYELDKVAWEQQPLKERIRYRSPIGLLRLHSQLMQIGSRAKQFVKHGTK</sequence>
<evidence type="ECO:0000313" key="3">
    <source>
        <dbReference type="Proteomes" id="UP000544222"/>
    </source>
</evidence>
<dbReference type="AlphaFoldDB" id="A0A7W5H3F7"/>
<name>A0A7W5H3F7_9PORP</name>
<reference evidence="2 3" key="1">
    <citation type="submission" date="2020-08" db="EMBL/GenBank/DDBJ databases">
        <title>Genomic Encyclopedia of Type Strains, Phase IV (KMG-IV): sequencing the most valuable type-strain genomes for metagenomic binning, comparative biology and taxonomic classification.</title>
        <authorList>
            <person name="Goeker M."/>
        </authorList>
    </citation>
    <scope>NUCLEOTIDE SEQUENCE [LARGE SCALE GENOMIC DNA]</scope>
    <source>
        <strain evidence="2 3">DSM 27471</strain>
    </source>
</reference>
<accession>A0A7W5H3F7</accession>